<dbReference type="OrthoDB" id="4843507at2"/>
<comment type="caution">
    <text evidence="4">The sequence shown here is derived from an EMBL/GenBank/DDBJ whole genome shotgun (WGS) entry which is preliminary data.</text>
</comment>
<proteinExistence type="predicted"/>
<name>A0A4R1CB16_9ACTN</name>
<dbReference type="InterPro" id="IPR018911">
    <property type="entry name" value="Gmad2_Ig-like_dom"/>
</dbReference>
<keyword evidence="5" id="KW-1185">Reference proteome</keyword>
<reference evidence="4 5" key="1">
    <citation type="submission" date="2019-03" db="EMBL/GenBank/DDBJ databases">
        <authorList>
            <person name="Kim M.K.M."/>
        </authorList>
    </citation>
    <scope>NUCLEOTIDE SEQUENCE [LARGE SCALE GENOMIC DNA]</scope>
    <source>
        <strain evidence="4 5">18JY15-6</strain>
    </source>
</reference>
<feature type="domain" description="Bacterial spore germination immunoglobulin-like" evidence="3">
    <location>
        <begin position="256"/>
        <end position="343"/>
    </location>
</feature>
<evidence type="ECO:0000256" key="2">
    <source>
        <dbReference type="SAM" id="Phobius"/>
    </source>
</evidence>
<accession>A0A4R1CB16</accession>
<sequence>MNHDETLARLIREAADQVQPTHALDAIRRRTVTAPKESAMSIARTWILGGLGGAVATAAVIGGVYFVTTNGNDDGTPGPLSSPTQSVTPAPSETPSATVTPPASQAFTVPVYWPGQTPAGMRLFREFTHAEGETKLEAAIKTAVLEAPDDPDYTALWRTAGAADCSAELTGDTVTINVDAEPDPSEHARLHDGSSLPDDQRAIAIEQLIYTAQAAVGKGRIPVQFLLDGKHTDTLLGVPVSEPLANAPVLDTLSHVNLSTPSEGQVITGGTINVTGVANSFEANVVLRLQRYEGNYIAFQGPVTAEGWMGEKLFPFSTSIDISKVTPGKYILMAMTDDPSGGAEGPGAFTDTKVITIK</sequence>
<dbReference type="RefSeq" id="WP_131583212.1">
    <property type="nucleotide sequence ID" value="NZ_SJZJ01000012.1"/>
</dbReference>
<feature type="transmembrane region" description="Helical" evidence="2">
    <location>
        <begin position="46"/>
        <end position="67"/>
    </location>
</feature>
<dbReference type="AlphaFoldDB" id="A0A4R1CB16"/>
<keyword evidence="2" id="KW-0812">Transmembrane</keyword>
<dbReference type="Pfam" id="PF10648">
    <property type="entry name" value="Gmad2"/>
    <property type="match status" value="1"/>
</dbReference>
<feature type="region of interest" description="Disordered" evidence="1">
    <location>
        <begin position="75"/>
        <end position="102"/>
    </location>
</feature>
<dbReference type="EMBL" id="SJZJ01000012">
    <property type="protein sequence ID" value="TCJ28060.1"/>
    <property type="molecule type" value="Genomic_DNA"/>
</dbReference>
<evidence type="ECO:0000313" key="5">
    <source>
        <dbReference type="Proteomes" id="UP000295453"/>
    </source>
</evidence>
<evidence type="ECO:0000313" key="4">
    <source>
        <dbReference type="EMBL" id="TCJ28060.1"/>
    </source>
</evidence>
<evidence type="ECO:0000259" key="3">
    <source>
        <dbReference type="Pfam" id="PF10648"/>
    </source>
</evidence>
<gene>
    <name evidence="4" type="ORF">EPD65_08730</name>
</gene>
<dbReference type="Proteomes" id="UP000295453">
    <property type="component" value="Unassembled WGS sequence"/>
</dbReference>
<keyword evidence="2" id="KW-1133">Transmembrane helix</keyword>
<organism evidence="4 5">
    <name type="scientific">Nocardioides jejuensis</name>
    <dbReference type="NCBI Taxonomy" id="2502782"/>
    <lineage>
        <taxon>Bacteria</taxon>
        <taxon>Bacillati</taxon>
        <taxon>Actinomycetota</taxon>
        <taxon>Actinomycetes</taxon>
        <taxon>Propionibacteriales</taxon>
        <taxon>Nocardioidaceae</taxon>
        <taxon>Nocardioides</taxon>
    </lineage>
</organism>
<protein>
    <recommendedName>
        <fullName evidence="3">Bacterial spore germination immunoglobulin-like domain-containing protein</fullName>
    </recommendedName>
</protein>
<evidence type="ECO:0000256" key="1">
    <source>
        <dbReference type="SAM" id="MobiDB-lite"/>
    </source>
</evidence>
<keyword evidence="2" id="KW-0472">Membrane</keyword>